<sequence>MPLRTLYLDVDGVVCPFGPTGHNGWGTPWRRADAGLLPVAFAPELVAGLNTLAAAELRCVWLTSWEELAPQYLCPAIGLDGGGWPYLTAEGTGSGPGWWKLDAIQDDVERTAPDAVVWVDDQLGYEAEALAWATIMGRRVLTVSPDPRQGISPSELAAVSSFLGQPLF</sequence>
<dbReference type="AlphaFoldDB" id="A0A024H3M9"/>
<evidence type="ECO:0000313" key="1">
    <source>
        <dbReference type="EMBL" id="CCQ46452.1"/>
    </source>
</evidence>
<organism evidence="1 2">
    <name type="scientific">Pseudarthrobacter siccitolerans</name>
    <dbReference type="NCBI Taxonomy" id="861266"/>
    <lineage>
        <taxon>Bacteria</taxon>
        <taxon>Bacillati</taxon>
        <taxon>Actinomycetota</taxon>
        <taxon>Actinomycetes</taxon>
        <taxon>Micrococcales</taxon>
        <taxon>Micrococcaceae</taxon>
        <taxon>Pseudarthrobacter</taxon>
    </lineage>
</organism>
<comment type="caution">
    <text evidence="1">The sequence shown here is derived from an EMBL/GenBank/DDBJ whole genome shotgun (WGS) entry which is preliminary data.</text>
</comment>
<accession>A0A024H3M9</accession>
<protein>
    <submittedName>
        <fullName evidence="1">Uncharacterized protein</fullName>
    </submittedName>
</protein>
<dbReference type="Pfam" id="PF18143">
    <property type="entry name" value="HAD_SAK_2"/>
    <property type="match status" value="1"/>
</dbReference>
<dbReference type="STRING" id="861266.ARTSIC4J27_2415"/>
<dbReference type="Proteomes" id="UP000035722">
    <property type="component" value="Unassembled WGS sequence"/>
</dbReference>
<dbReference type="OrthoDB" id="5124141at2"/>
<evidence type="ECO:0000313" key="2">
    <source>
        <dbReference type="Proteomes" id="UP000035722"/>
    </source>
</evidence>
<dbReference type="EMBL" id="CAQI01000044">
    <property type="protein sequence ID" value="CCQ46452.1"/>
    <property type="molecule type" value="Genomic_DNA"/>
</dbReference>
<reference evidence="2" key="1">
    <citation type="journal article" date="2014" name="Genome Announc.">
        <title>Genome Sequence of Arthrobacter siccitolerans 4J27, a Xeroprotectant-Producing Desiccation-Tolerant Microorganism.</title>
        <authorList>
            <person name="Manzanera M."/>
            <person name="Santa-Cruz-Calvo L."/>
            <person name="Vilchez J.I."/>
            <person name="Garcia-Fontana C."/>
            <person name="Silva-Castro G.A."/>
            <person name="Calvo C."/>
            <person name="Gonzalez-Lopez J."/>
        </authorList>
    </citation>
    <scope>NUCLEOTIDE SEQUENCE [LARGE SCALE GENOMIC DNA]</scope>
    <source>
        <strain evidence="2">4J27</strain>
    </source>
</reference>
<keyword evidence="2" id="KW-1185">Reference proteome</keyword>
<name>A0A024H3M9_9MICC</name>
<gene>
    <name evidence="1" type="ORF">ARTSIC4J27_2415</name>
</gene>
<dbReference type="RefSeq" id="WP_050055370.1">
    <property type="nucleotide sequence ID" value="NZ_CAQI01000044.1"/>
</dbReference>
<proteinExistence type="predicted"/>